<gene>
    <name evidence="2" type="ORF">PRK78_000141</name>
</gene>
<dbReference type="AlphaFoldDB" id="A0AAF0IFP3"/>
<evidence type="ECO:0008006" key="4">
    <source>
        <dbReference type="Google" id="ProtNLM"/>
    </source>
</evidence>
<evidence type="ECO:0000313" key="2">
    <source>
        <dbReference type="EMBL" id="WEW54718.1"/>
    </source>
</evidence>
<keyword evidence="3" id="KW-1185">Reference proteome</keyword>
<feature type="region of interest" description="Disordered" evidence="1">
    <location>
        <begin position="183"/>
        <end position="212"/>
    </location>
</feature>
<proteinExistence type="predicted"/>
<name>A0AAF0IFP3_9EURO</name>
<sequence length="212" mass="23810">MAGRIQGAPLTAWLRVPLRWYQSFTRSYFPDETHATIRRIFVPEDAPHSRHVFCGFCGTPLTFWTEDPPEEADYMSVTVGSLSSEDQNILEDLDLLPKDTDIGEIANANPAALASKVPLSVQLRSSEPQISVSHRTGTVYGIPWFEEMLQGSRLGRVEKHRRGFGSSADRSVQIEWEVSEWQDTHGSPVTESHGVESERVRTSSKRKILEVG</sequence>
<reference evidence="2" key="1">
    <citation type="submission" date="2023-03" db="EMBL/GenBank/DDBJ databases">
        <title>Emydomyces testavorans Genome Sequence.</title>
        <authorList>
            <person name="Hoyer L."/>
        </authorList>
    </citation>
    <scope>NUCLEOTIDE SEQUENCE</scope>
    <source>
        <strain evidence="2">16-2883</strain>
    </source>
</reference>
<dbReference type="Proteomes" id="UP001219355">
    <property type="component" value="Chromosome 1"/>
</dbReference>
<dbReference type="EMBL" id="CP120627">
    <property type="protein sequence ID" value="WEW54718.1"/>
    <property type="molecule type" value="Genomic_DNA"/>
</dbReference>
<feature type="compositionally biased region" description="Basic and acidic residues" evidence="1">
    <location>
        <begin position="193"/>
        <end position="212"/>
    </location>
</feature>
<protein>
    <recommendedName>
        <fullName evidence="4">CENP-V/GFA domain-containing protein</fullName>
    </recommendedName>
</protein>
<accession>A0AAF0IFP3</accession>
<evidence type="ECO:0000313" key="3">
    <source>
        <dbReference type="Proteomes" id="UP001219355"/>
    </source>
</evidence>
<evidence type="ECO:0000256" key="1">
    <source>
        <dbReference type="SAM" id="MobiDB-lite"/>
    </source>
</evidence>
<organism evidence="2 3">
    <name type="scientific">Emydomyces testavorans</name>
    <dbReference type="NCBI Taxonomy" id="2070801"/>
    <lineage>
        <taxon>Eukaryota</taxon>
        <taxon>Fungi</taxon>
        <taxon>Dikarya</taxon>
        <taxon>Ascomycota</taxon>
        <taxon>Pezizomycotina</taxon>
        <taxon>Eurotiomycetes</taxon>
        <taxon>Eurotiomycetidae</taxon>
        <taxon>Onygenales</taxon>
        <taxon>Nannizziopsiaceae</taxon>
        <taxon>Emydomyces</taxon>
    </lineage>
</organism>